<dbReference type="InterPro" id="IPR032382">
    <property type="entry name" value="AltA1"/>
</dbReference>
<dbReference type="EMBL" id="NJET01000136">
    <property type="protein sequence ID" value="PHH60641.1"/>
    <property type="molecule type" value="Genomic_DNA"/>
</dbReference>
<accession>A0A2C5Y184</accession>
<protein>
    <recommendedName>
        <fullName evidence="7">AA1-like domain-containing protein</fullName>
    </recommendedName>
</protein>
<feature type="signal peptide" evidence="6">
    <location>
        <begin position="1"/>
        <end position="19"/>
    </location>
</feature>
<proteinExistence type="predicted"/>
<keyword evidence="3 6" id="KW-0732">Signal</keyword>
<organism evidence="8 9">
    <name type="scientific">Ophiocordyceps australis</name>
    <dbReference type="NCBI Taxonomy" id="1399860"/>
    <lineage>
        <taxon>Eukaryota</taxon>
        <taxon>Fungi</taxon>
        <taxon>Dikarya</taxon>
        <taxon>Ascomycota</taxon>
        <taxon>Pezizomycotina</taxon>
        <taxon>Sordariomycetes</taxon>
        <taxon>Hypocreomycetidae</taxon>
        <taxon>Hypocreales</taxon>
        <taxon>Ophiocordycipitaceae</taxon>
        <taxon>Ophiocordyceps</taxon>
    </lineage>
</organism>
<evidence type="ECO:0000256" key="3">
    <source>
        <dbReference type="ARBA" id="ARBA00022729"/>
    </source>
</evidence>
<evidence type="ECO:0000256" key="4">
    <source>
        <dbReference type="ARBA" id="ARBA00023157"/>
    </source>
</evidence>
<evidence type="ECO:0000256" key="5">
    <source>
        <dbReference type="PROSITE-ProRule" id="PRU01243"/>
    </source>
</evidence>
<evidence type="ECO:0000256" key="2">
    <source>
        <dbReference type="ARBA" id="ARBA00022525"/>
    </source>
</evidence>
<dbReference type="Proteomes" id="UP000226192">
    <property type="component" value="Unassembled WGS sequence"/>
</dbReference>
<evidence type="ECO:0000313" key="8">
    <source>
        <dbReference type="EMBL" id="PHH60641.1"/>
    </source>
</evidence>
<gene>
    <name evidence="8" type="ORF">CDD81_1392</name>
</gene>
<reference evidence="8 9" key="1">
    <citation type="submission" date="2017-06" db="EMBL/GenBank/DDBJ databases">
        <title>Ant-infecting Ophiocordyceps genomes reveal a high diversity of potential behavioral manipulation genes and a possible major role for enterotoxins.</title>
        <authorList>
            <person name="De Bekker C."/>
            <person name="Evans H.C."/>
            <person name="Brachmann A."/>
            <person name="Hughes D.P."/>
        </authorList>
    </citation>
    <scope>NUCLEOTIDE SEQUENCE [LARGE SCALE GENOMIC DNA]</scope>
    <source>
        <strain evidence="8 9">Map64</strain>
    </source>
</reference>
<comment type="caution">
    <text evidence="8">The sequence shown here is derived from an EMBL/GenBank/DDBJ whole genome shotgun (WGS) entry which is preliminary data.</text>
</comment>
<keyword evidence="9" id="KW-1185">Reference proteome</keyword>
<evidence type="ECO:0000256" key="1">
    <source>
        <dbReference type="ARBA" id="ARBA00004613"/>
    </source>
</evidence>
<keyword evidence="4 5" id="KW-1015">Disulfide bond</keyword>
<evidence type="ECO:0000259" key="7">
    <source>
        <dbReference type="PROSITE" id="PS51895"/>
    </source>
</evidence>
<feature type="chain" id="PRO_5013061538" description="AA1-like domain-containing protein" evidence="6">
    <location>
        <begin position="20"/>
        <end position="152"/>
    </location>
</feature>
<feature type="disulfide bond" evidence="5">
    <location>
        <begin position="120"/>
        <end position="132"/>
    </location>
</feature>
<comment type="subcellular location">
    <subcellularLocation>
        <location evidence="1">Secreted</location>
    </subcellularLocation>
</comment>
<dbReference type="Pfam" id="PF16541">
    <property type="entry name" value="AltA1"/>
    <property type="match status" value="1"/>
</dbReference>
<dbReference type="GO" id="GO:0005576">
    <property type="term" value="C:extracellular region"/>
    <property type="evidence" value="ECO:0007669"/>
    <property type="project" value="UniProtKB-SubCell"/>
</dbReference>
<sequence length="152" mass="16292">MRAFALGSLVALMTVPSAAQAPQREEIKISEFYVREDESEGDRVVHNVGFKLTGRDATDLSCSTTNPVFPRPTQAATCGNSKYRFSLHPGTDNSDFALMIYHEMGTGVSLWGQGNVPSICRAGGAGQDDYVCNQVGGPTTIVIDSTLPPVDH</sequence>
<keyword evidence="2" id="KW-0964">Secreted</keyword>
<evidence type="ECO:0000313" key="9">
    <source>
        <dbReference type="Proteomes" id="UP000226192"/>
    </source>
</evidence>
<feature type="domain" description="AA1-like" evidence="7">
    <location>
        <begin position="22"/>
        <end position="145"/>
    </location>
</feature>
<name>A0A2C5Y184_9HYPO</name>
<dbReference type="OrthoDB" id="3928926at2759"/>
<dbReference type="PROSITE" id="PS51895">
    <property type="entry name" value="AA1"/>
    <property type="match status" value="1"/>
</dbReference>
<comment type="caution">
    <text evidence="5">Lacks conserved residue(s) required for the propagation of feature annotation.</text>
</comment>
<evidence type="ECO:0000256" key="6">
    <source>
        <dbReference type="SAM" id="SignalP"/>
    </source>
</evidence>
<dbReference type="AlphaFoldDB" id="A0A2C5Y184"/>
<dbReference type="Gene3D" id="2.40.350.20">
    <property type="match status" value="1"/>
</dbReference>